<dbReference type="InterPro" id="IPR007461">
    <property type="entry name" value="Ysc84_actin-binding"/>
</dbReference>
<keyword evidence="1" id="KW-0732">Signal</keyword>
<dbReference type="CDD" id="cd11524">
    <property type="entry name" value="SYLF"/>
    <property type="match status" value="1"/>
</dbReference>
<feature type="signal peptide" evidence="1">
    <location>
        <begin position="1"/>
        <end position="24"/>
    </location>
</feature>
<evidence type="ECO:0000313" key="3">
    <source>
        <dbReference type="EMBL" id="TCZ64395.1"/>
    </source>
</evidence>
<evidence type="ECO:0000259" key="2">
    <source>
        <dbReference type="Pfam" id="PF04366"/>
    </source>
</evidence>
<evidence type="ECO:0000313" key="4">
    <source>
        <dbReference type="Proteomes" id="UP000295023"/>
    </source>
</evidence>
<dbReference type="AlphaFoldDB" id="A0A4R4DSP6"/>
<accession>A0A4R4DSP6</accession>
<keyword evidence="4" id="KW-1185">Reference proteome</keyword>
<reference evidence="3 4" key="1">
    <citation type="submission" date="2019-03" db="EMBL/GenBank/DDBJ databases">
        <title>Paracraurococcus aquatilis NE82 genome sequence.</title>
        <authorList>
            <person name="Zhao Y."/>
            <person name="Du Z."/>
        </authorList>
    </citation>
    <scope>NUCLEOTIDE SEQUENCE [LARGE SCALE GENOMIC DNA]</scope>
    <source>
        <strain evidence="3 4">NE82</strain>
    </source>
</reference>
<dbReference type="RefSeq" id="WP_132286164.1">
    <property type="nucleotide sequence ID" value="NZ_SKBM01000005.1"/>
</dbReference>
<name>A0A4R4DSP6_9PROT</name>
<gene>
    <name evidence="3" type="ORF">EXY23_07040</name>
</gene>
<dbReference type="OrthoDB" id="7847492at2"/>
<dbReference type="Proteomes" id="UP000295023">
    <property type="component" value="Unassembled WGS sequence"/>
</dbReference>
<proteinExistence type="predicted"/>
<dbReference type="Pfam" id="PF04366">
    <property type="entry name" value="Ysc84"/>
    <property type="match status" value="1"/>
</dbReference>
<sequence>MPVTRRRLAALAVPLLAMPVAARAASRRDIDDAVAPALARLREEPGTRVLAENARAILVFPRIIRGGFVFGGQYGTGAMIQGAETVGYYSIAGASFGLQVGAQSYGLAMFVMTDGALDFFHRSQGWEIGTGPSVVALDAGLAGSLTSTTMSQDVYAMTFGQTGLMAALTLDGQKITRITPE</sequence>
<comment type="caution">
    <text evidence="3">The sequence shown here is derived from an EMBL/GenBank/DDBJ whole genome shotgun (WGS) entry which is preliminary data.</text>
</comment>
<dbReference type="EMBL" id="SKBM01000005">
    <property type="protein sequence ID" value="TCZ64395.1"/>
    <property type="molecule type" value="Genomic_DNA"/>
</dbReference>
<feature type="chain" id="PRO_5020636505" evidence="1">
    <location>
        <begin position="25"/>
        <end position="181"/>
    </location>
</feature>
<feature type="domain" description="Ysc84 actin-binding" evidence="2">
    <location>
        <begin position="93"/>
        <end position="176"/>
    </location>
</feature>
<evidence type="ECO:0000256" key="1">
    <source>
        <dbReference type="SAM" id="SignalP"/>
    </source>
</evidence>
<protein>
    <submittedName>
        <fullName evidence="3">Twin-arginine translocation pathway signal protein</fullName>
    </submittedName>
</protein>
<organism evidence="3 4">
    <name type="scientific">Roseicella aquatilis</name>
    <dbReference type="NCBI Taxonomy" id="2527868"/>
    <lineage>
        <taxon>Bacteria</taxon>
        <taxon>Pseudomonadati</taxon>
        <taxon>Pseudomonadota</taxon>
        <taxon>Alphaproteobacteria</taxon>
        <taxon>Acetobacterales</taxon>
        <taxon>Roseomonadaceae</taxon>
        <taxon>Roseicella</taxon>
    </lineage>
</organism>